<dbReference type="GO" id="GO:0003677">
    <property type="term" value="F:DNA binding"/>
    <property type="evidence" value="ECO:0007669"/>
    <property type="project" value="InterPro"/>
</dbReference>
<name>A0A481W5P0_9CAUD</name>
<sequence>MGLHAEIVDHDEMLANQRGIVKFANDYNASNTESKEEFQRALYSHFDNVDAIEVSASCECGHLDEAYDLGVVCDVCSTPVVSTASQPIVPSMWMRAPEGVDSMISPELLIMLMGHMQGKEFNFLAYFMDTTYQFDAATISSRETDRKVKRLLAQNIPRGLNHFIRNFDTIIKFCMDCGIIGTGKHEFYEFLVQNKHALFPAAIPIPTKLCFVVESTTSGSYIDKPIGPAIDAALTMGGILHSPIPLKPITVQNRCAKALLLMATFHENYDKQRIAQKPGLIRRHVLGGRLNFTARAVITSISAPHRYDELHIPWGVACQLFKYHILNKLKKQGMTTMEALDFLYSNVLQYNDRLNGIFLELIAEAKGIGPACTFHRNPTLQRGSTQQFFITVVKSDLTDNSISMSVLCLKAPNADFDGDQLNLTLMPDNYLTDATERIAPHTWVLSIDDPHEISGNLELQGPVVETIVNYAHEDYLPEPPEEYRHLLDE</sequence>
<gene>
    <name evidence="7" type="ORF">PSA21_58</name>
</gene>
<dbReference type="GO" id="GO:0003899">
    <property type="term" value="F:DNA-directed RNA polymerase activity"/>
    <property type="evidence" value="ECO:0007669"/>
    <property type="project" value="UniProtKB-EC"/>
</dbReference>
<dbReference type="GO" id="GO:0006351">
    <property type="term" value="P:DNA-templated transcription"/>
    <property type="evidence" value="ECO:0007669"/>
    <property type="project" value="InterPro"/>
</dbReference>
<keyword evidence="2" id="KW-0240">DNA-directed RNA polymerase</keyword>
<dbReference type="Gene3D" id="2.40.40.20">
    <property type="match status" value="1"/>
</dbReference>
<evidence type="ECO:0000313" key="8">
    <source>
        <dbReference type="Proteomes" id="UP000294134"/>
    </source>
</evidence>
<dbReference type="EC" id="2.7.7.6" evidence="1"/>
<dbReference type="Proteomes" id="UP000294134">
    <property type="component" value="Segment"/>
</dbReference>
<reference evidence="7 8" key="1">
    <citation type="submission" date="2019-02" db="EMBL/GenBank/DDBJ databases">
        <authorList>
            <person name="Frampton R.A."/>
            <person name="Wojtus J.K."/>
            <person name="Fineran P.C."/>
            <person name="Hendrickson H.L."/>
        </authorList>
    </citation>
    <scope>NUCLEOTIDE SEQUENCE [LARGE SCALE GENOMIC DNA]</scope>
</reference>
<keyword evidence="5" id="KW-0804">Transcription</keyword>
<evidence type="ECO:0000256" key="4">
    <source>
        <dbReference type="ARBA" id="ARBA00022695"/>
    </source>
</evidence>
<dbReference type="PANTHER" id="PTHR19376">
    <property type="entry name" value="DNA-DIRECTED RNA POLYMERASE"/>
    <property type="match status" value="1"/>
</dbReference>
<dbReference type="Pfam" id="PF00623">
    <property type="entry name" value="RNA_pol_Rpb1_2"/>
    <property type="match status" value="1"/>
</dbReference>
<keyword evidence="3" id="KW-0808">Transferase</keyword>
<feature type="domain" description="RNA polymerase N-terminal" evidence="6">
    <location>
        <begin position="196"/>
        <end position="460"/>
    </location>
</feature>
<evidence type="ECO:0000313" key="7">
    <source>
        <dbReference type="EMBL" id="QBJ02587.1"/>
    </source>
</evidence>
<accession>A0A481W5P0</accession>
<organism evidence="7 8">
    <name type="scientific">Pseudomonas phage Psa21</name>
    <dbReference type="NCBI Taxonomy" id="2530023"/>
    <lineage>
        <taxon>Viruses</taxon>
        <taxon>Duplodnaviria</taxon>
        <taxon>Heunggongvirae</taxon>
        <taxon>Uroviricota</taxon>
        <taxon>Caudoviricetes</taxon>
        <taxon>Chimalliviridae</taxon>
        <taxon>Tepukevirus</taxon>
        <taxon>Tepukevirus Psa21</taxon>
    </lineage>
</organism>
<evidence type="ECO:0000256" key="5">
    <source>
        <dbReference type="ARBA" id="ARBA00023163"/>
    </source>
</evidence>
<dbReference type="InterPro" id="IPR045867">
    <property type="entry name" value="DNA-dir_RpoC_beta_prime"/>
</dbReference>
<keyword evidence="8" id="KW-1185">Reference proteome</keyword>
<evidence type="ECO:0000256" key="2">
    <source>
        <dbReference type="ARBA" id="ARBA00022478"/>
    </source>
</evidence>
<dbReference type="GO" id="GO:0000428">
    <property type="term" value="C:DNA-directed RNA polymerase complex"/>
    <property type="evidence" value="ECO:0007669"/>
    <property type="project" value="UniProtKB-KW"/>
</dbReference>
<keyword evidence="4" id="KW-0548">Nucleotidyltransferase</keyword>
<protein>
    <recommendedName>
        <fullName evidence="1">DNA-directed RNA polymerase</fullName>
        <ecNumber evidence="1">2.7.7.6</ecNumber>
    </recommendedName>
</protein>
<dbReference type="InterPro" id="IPR000722">
    <property type="entry name" value="RNA_pol_asu"/>
</dbReference>
<dbReference type="SMART" id="SM00663">
    <property type="entry name" value="RPOLA_N"/>
    <property type="match status" value="1"/>
</dbReference>
<dbReference type="SUPFAM" id="SSF64484">
    <property type="entry name" value="beta and beta-prime subunits of DNA dependent RNA-polymerase"/>
    <property type="match status" value="1"/>
</dbReference>
<dbReference type="InterPro" id="IPR006592">
    <property type="entry name" value="RNA_pol_N"/>
</dbReference>
<proteinExistence type="predicted"/>
<evidence type="ECO:0000259" key="6">
    <source>
        <dbReference type="SMART" id="SM00663"/>
    </source>
</evidence>
<evidence type="ECO:0000256" key="1">
    <source>
        <dbReference type="ARBA" id="ARBA00012418"/>
    </source>
</evidence>
<evidence type="ECO:0000256" key="3">
    <source>
        <dbReference type="ARBA" id="ARBA00022679"/>
    </source>
</evidence>
<dbReference type="EMBL" id="MK552327">
    <property type="protein sequence ID" value="QBJ02587.1"/>
    <property type="molecule type" value="Genomic_DNA"/>
</dbReference>